<organism evidence="1 2">
    <name type="scientific">Naganishia cerealis</name>
    <dbReference type="NCBI Taxonomy" id="610337"/>
    <lineage>
        <taxon>Eukaryota</taxon>
        <taxon>Fungi</taxon>
        <taxon>Dikarya</taxon>
        <taxon>Basidiomycota</taxon>
        <taxon>Agaricomycotina</taxon>
        <taxon>Tremellomycetes</taxon>
        <taxon>Filobasidiales</taxon>
        <taxon>Filobasidiaceae</taxon>
        <taxon>Naganishia</taxon>
    </lineage>
</organism>
<name>A0ACC2WHH0_9TREE</name>
<reference evidence="1" key="1">
    <citation type="submission" date="2023-04" db="EMBL/GenBank/DDBJ databases">
        <title>Draft Genome sequencing of Naganishia species isolated from polar environments using Oxford Nanopore Technology.</title>
        <authorList>
            <person name="Leo P."/>
            <person name="Venkateswaran K."/>
        </authorList>
    </citation>
    <scope>NUCLEOTIDE SEQUENCE</scope>
    <source>
        <strain evidence="1">MNA-CCFEE 5261</strain>
    </source>
</reference>
<evidence type="ECO:0000313" key="1">
    <source>
        <dbReference type="EMBL" id="KAJ9110853.1"/>
    </source>
</evidence>
<protein>
    <submittedName>
        <fullName evidence="1">Uncharacterized protein</fullName>
    </submittedName>
</protein>
<evidence type="ECO:0000313" key="2">
    <source>
        <dbReference type="Proteomes" id="UP001241377"/>
    </source>
</evidence>
<gene>
    <name evidence="1" type="ORF">QFC19_001362</name>
</gene>
<accession>A0ACC2WHH0</accession>
<dbReference type="EMBL" id="JASBWR010000010">
    <property type="protein sequence ID" value="KAJ9110853.1"/>
    <property type="molecule type" value="Genomic_DNA"/>
</dbReference>
<comment type="caution">
    <text evidence="1">The sequence shown here is derived from an EMBL/GenBank/DDBJ whole genome shotgun (WGS) entry which is preliminary data.</text>
</comment>
<sequence length="396" mass="43717">MTATLRINPLPQPDYQPPLYLGSEFAENMRQRFNPGGQMMEDLPKDVIQKYTSVFHFKAVILATRFQPHGMEGDDAWITHASCVAVLAPNRLLKKNCEKKCHIVWFDGLVRADKMKYPYQRGSGPSNTISKPPHAERIAAELAAIATKFTAGLHNPSENIAYWCLETPPQKSKVGCTMHCILTCNVTGSCYPAILQVLDTQRVTNQPTAEQCIAANEKVTTILAQYDGGPSHNSQQNLVMAAHSGNKKALPYPCTLEDLLLHEIVINTLTLARYGEQIPTTGEPPFTNVSHAVQRLRDHADEISGAEDIISIQDPGITGSNNALRELVASDQQSSNATQTLEARIARLEAASERYTAHSREFLLPISNRLSARADNIKLRTAALRRLAPPGNRHPN</sequence>
<dbReference type="Proteomes" id="UP001241377">
    <property type="component" value="Unassembled WGS sequence"/>
</dbReference>
<proteinExistence type="predicted"/>
<keyword evidence="2" id="KW-1185">Reference proteome</keyword>